<gene>
    <name evidence="1" type="ORF">EJ08DRAFT_699500</name>
</gene>
<name>A0A9P4NMH3_9PEZI</name>
<reference evidence="1" key="1">
    <citation type="journal article" date="2020" name="Stud. Mycol.">
        <title>101 Dothideomycetes genomes: a test case for predicting lifestyles and emergence of pathogens.</title>
        <authorList>
            <person name="Haridas S."/>
            <person name="Albert R."/>
            <person name="Binder M."/>
            <person name="Bloem J."/>
            <person name="Labutti K."/>
            <person name="Salamov A."/>
            <person name="Andreopoulos B."/>
            <person name="Baker S."/>
            <person name="Barry K."/>
            <person name="Bills G."/>
            <person name="Bluhm B."/>
            <person name="Cannon C."/>
            <person name="Castanera R."/>
            <person name="Culley D."/>
            <person name="Daum C."/>
            <person name="Ezra D."/>
            <person name="Gonzalez J."/>
            <person name="Henrissat B."/>
            <person name="Kuo A."/>
            <person name="Liang C."/>
            <person name="Lipzen A."/>
            <person name="Lutzoni F."/>
            <person name="Magnuson J."/>
            <person name="Mondo S."/>
            <person name="Nolan M."/>
            <person name="Ohm R."/>
            <person name="Pangilinan J."/>
            <person name="Park H.-J."/>
            <person name="Ramirez L."/>
            <person name="Alfaro M."/>
            <person name="Sun H."/>
            <person name="Tritt A."/>
            <person name="Yoshinaga Y."/>
            <person name="Zwiers L.-H."/>
            <person name="Turgeon B."/>
            <person name="Goodwin S."/>
            <person name="Spatafora J."/>
            <person name="Crous P."/>
            <person name="Grigoriev I."/>
        </authorList>
    </citation>
    <scope>NUCLEOTIDE SEQUENCE</scope>
    <source>
        <strain evidence="1">CBS 130266</strain>
    </source>
</reference>
<proteinExistence type="predicted"/>
<sequence length="351" mass="39239">MFTARFPTFKESSSPELTQLLERIRTNRILPSFLNQAQFKLITSSKRKSQLENEPVYATINDQEIRLQHVILHKDVPSSASFLQVLKLCKTPQDWHNIPPLLEGLNNVKAKDKTAYKVAMIDAAQQAGQLSVVMQCLQQVEVNGFTLKSRTVRTQVLKAIKKAAEDAQWAEEETAKSLKRLQQVVEMLENPAHAAPRAETLLESSLDDTVLSIPLEVAARRAKEHLGGSDLDGLVALYTKRLVSSLSRPDAELNLPLTWQDKGKASELTTRAARQRFFASEKLIDRYDQVKRSLNLSEEVVGASLLTDMLHNLNAVVAKIDQKLEQAVADQLEIMETPKGAKLGNKSRVVV</sequence>
<dbReference type="Proteomes" id="UP000800235">
    <property type="component" value="Unassembled WGS sequence"/>
</dbReference>
<keyword evidence="2" id="KW-1185">Reference proteome</keyword>
<dbReference type="EMBL" id="MU007059">
    <property type="protein sequence ID" value="KAF2427513.1"/>
    <property type="molecule type" value="Genomic_DNA"/>
</dbReference>
<protein>
    <submittedName>
        <fullName evidence="1">Uncharacterized protein</fullName>
    </submittedName>
</protein>
<evidence type="ECO:0000313" key="2">
    <source>
        <dbReference type="Proteomes" id="UP000800235"/>
    </source>
</evidence>
<accession>A0A9P4NMH3</accession>
<dbReference type="AlphaFoldDB" id="A0A9P4NMH3"/>
<comment type="caution">
    <text evidence="1">The sequence shown here is derived from an EMBL/GenBank/DDBJ whole genome shotgun (WGS) entry which is preliminary data.</text>
</comment>
<dbReference type="OrthoDB" id="5405126at2759"/>
<organism evidence="1 2">
    <name type="scientific">Tothia fuscella</name>
    <dbReference type="NCBI Taxonomy" id="1048955"/>
    <lineage>
        <taxon>Eukaryota</taxon>
        <taxon>Fungi</taxon>
        <taxon>Dikarya</taxon>
        <taxon>Ascomycota</taxon>
        <taxon>Pezizomycotina</taxon>
        <taxon>Dothideomycetes</taxon>
        <taxon>Pleosporomycetidae</taxon>
        <taxon>Venturiales</taxon>
        <taxon>Cylindrosympodiaceae</taxon>
        <taxon>Tothia</taxon>
    </lineage>
</organism>
<evidence type="ECO:0000313" key="1">
    <source>
        <dbReference type="EMBL" id="KAF2427513.1"/>
    </source>
</evidence>